<organism evidence="1 2">
    <name type="scientific">Seiridium cardinale</name>
    <dbReference type="NCBI Taxonomy" id="138064"/>
    <lineage>
        <taxon>Eukaryota</taxon>
        <taxon>Fungi</taxon>
        <taxon>Dikarya</taxon>
        <taxon>Ascomycota</taxon>
        <taxon>Pezizomycotina</taxon>
        <taxon>Sordariomycetes</taxon>
        <taxon>Xylariomycetidae</taxon>
        <taxon>Amphisphaeriales</taxon>
        <taxon>Sporocadaceae</taxon>
        <taxon>Seiridium</taxon>
    </lineage>
</organism>
<proteinExistence type="predicted"/>
<gene>
    <name evidence="1" type="ORF">SCAR479_10285</name>
</gene>
<evidence type="ECO:0000313" key="2">
    <source>
        <dbReference type="Proteomes" id="UP001465668"/>
    </source>
</evidence>
<evidence type="ECO:0000313" key="1">
    <source>
        <dbReference type="EMBL" id="KAK9772955.1"/>
    </source>
</evidence>
<sequence>MAKLLLEAVWDRNQKALKYRNEYKDPPVDALDFRYHPAQAIRWQGEVRDSEELLEEVAKHLSGIYQGQDTWDLVIHHSLDMFRLHEAQLGENHPDTLRSLPWLLTVQVFLGDQHAMRQGLETALKRIRSEAVREQRLVESLNPECKKALVVEEFDKPRALRILEEIQSAIEHHTVSCASSMTQSLATLGSNVDEKRRAFGADLSNPEV</sequence>
<dbReference type="EMBL" id="JARVKM010000055">
    <property type="protein sequence ID" value="KAK9772955.1"/>
    <property type="molecule type" value="Genomic_DNA"/>
</dbReference>
<name>A0ABR2XH02_9PEZI</name>
<comment type="caution">
    <text evidence="1">The sequence shown here is derived from an EMBL/GenBank/DDBJ whole genome shotgun (WGS) entry which is preliminary data.</text>
</comment>
<protein>
    <submittedName>
        <fullName evidence="1">MalT-like TPR region domain-containing protein</fullName>
    </submittedName>
</protein>
<reference evidence="1 2" key="1">
    <citation type="submission" date="2024-02" db="EMBL/GenBank/DDBJ databases">
        <title>First draft genome assembly of two strains of Seiridium cardinale.</title>
        <authorList>
            <person name="Emiliani G."/>
            <person name="Scali E."/>
        </authorList>
    </citation>
    <scope>NUCLEOTIDE SEQUENCE [LARGE SCALE GENOMIC DNA]</scope>
    <source>
        <strain evidence="1 2">BM-138-000479</strain>
    </source>
</reference>
<dbReference type="Proteomes" id="UP001465668">
    <property type="component" value="Unassembled WGS sequence"/>
</dbReference>
<keyword evidence="2" id="KW-1185">Reference proteome</keyword>
<accession>A0ABR2XH02</accession>